<evidence type="ECO:0000313" key="4">
    <source>
        <dbReference type="Proteomes" id="UP000240542"/>
    </source>
</evidence>
<name>A0A2P8DHQ2_9ACTN</name>
<dbReference type="AlphaFoldDB" id="A0A2P8DHQ2"/>
<feature type="compositionally biased region" description="Low complexity" evidence="1">
    <location>
        <begin position="127"/>
        <end position="137"/>
    </location>
</feature>
<organism evidence="3 4">
    <name type="scientific">Murinocardiopsis flavida</name>
    <dbReference type="NCBI Taxonomy" id="645275"/>
    <lineage>
        <taxon>Bacteria</taxon>
        <taxon>Bacillati</taxon>
        <taxon>Actinomycetota</taxon>
        <taxon>Actinomycetes</taxon>
        <taxon>Streptosporangiales</taxon>
        <taxon>Nocardiopsidaceae</taxon>
        <taxon>Murinocardiopsis</taxon>
    </lineage>
</organism>
<protein>
    <recommendedName>
        <fullName evidence="2">AB hydrolase-1 domain-containing protein</fullName>
    </recommendedName>
</protein>
<dbReference type="Pfam" id="PF00561">
    <property type="entry name" value="Abhydrolase_1"/>
    <property type="match status" value="1"/>
</dbReference>
<dbReference type="PANTHER" id="PTHR43433">
    <property type="entry name" value="HYDROLASE, ALPHA/BETA FOLD FAMILY PROTEIN"/>
    <property type="match status" value="1"/>
</dbReference>
<dbReference type="GO" id="GO:0003824">
    <property type="term" value="F:catalytic activity"/>
    <property type="evidence" value="ECO:0007669"/>
    <property type="project" value="UniProtKB-ARBA"/>
</dbReference>
<evidence type="ECO:0000256" key="1">
    <source>
        <dbReference type="SAM" id="MobiDB-lite"/>
    </source>
</evidence>
<comment type="caution">
    <text evidence="3">The sequence shown here is derived from an EMBL/GenBank/DDBJ whole genome shotgun (WGS) entry which is preliminary data.</text>
</comment>
<accession>A0A2P8DHQ2</accession>
<reference evidence="3 4" key="1">
    <citation type="submission" date="2018-03" db="EMBL/GenBank/DDBJ databases">
        <title>Genomic Encyclopedia of Archaeal and Bacterial Type Strains, Phase II (KMG-II): from individual species to whole genera.</title>
        <authorList>
            <person name="Goeker M."/>
        </authorList>
    </citation>
    <scope>NUCLEOTIDE SEQUENCE [LARGE SCALE GENOMIC DNA]</scope>
    <source>
        <strain evidence="3 4">DSM 45312</strain>
    </source>
</reference>
<feature type="domain" description="AB hydrolase-1" evidence="2">
    <location>
        <begin position="41"/>
        <end position="115"/>
    </location>
</feature>
<dbReference type="RefSeq" id="WP_211301320.1">
    <property type="nucleotide sequence ID" value="NZ_PYGA01000010.1"/>
</dbReference>
<proteinExistence type="predicted"/>
<dbReference type="Proteomes" id="UP000240542">
    <property type="component" value="Unassembled WGS sequence"/>
</dbReference>
<feature type="region of interest" description="Disordered" evidence="1">
    <location>
        <begin position="120"/>
        <end position="144"/>
    </location>
</feature>
<keyword evidence="4" id="KW-1185">Reference proteome</keyword>
<evidence type="ECO:0000259" key="2">
    <source>
        <dbReference type="Pfam" id="PF00561"/>
    </source>
</evidence>
<dbReference type="SUPFAM" id="SSF53474">
    <property type="entry name" value="alpha/beta-Hydrolases"/>
    <property type="match status" value="1"/>
</dbReference>
<dbReference type="InterPro" id="IPR050471">
    <property type="entry name" value="AB_hydrolase"/>
</dbReference>
<dbReference type="Gene3D" id="3.40.50.1820">
    <property type="entry name" value="alpha/beta hydrolase"/>
    <property type="match status" value="1"/>
</dbReference>
<dbReference type="InterPro" id="IPR000073">
    <property type="entry name" value="AB_hydrolase_1"/>
</dbReference>
<dbReference type="InterPro" id="IPR029058">
    <property type="entry name" value="AB_hydrolase_fold"/>
</dbReference>
<evidence type="ECO:0000313" key="3">
    <source>
        <dbReference type="EMBL" id="PSK96754.1"/>
    </source>
</evidence>
<dbReference type="PANTHER" id="PTHR43433:SF5">
    <property type="entry name" value="AB HYDROLASE-1 DOMAIN-CONTAINING PROTEIN"/>
    <property type="match status" value="1"/>
</dbReference>
<sequence length="144" mass="15213">MRDTSNEPVNTSYANAPTRTISAGGATCAYRELGPRGGVPVVFFVHLAATLDNWDPRIIDPVARERHVIAFDNRGVDASTGEVPDTVEAMAADAVDFIRALGFQEIDVFSFSLGGSRNAPRTVMHRSGSGPSGPNSPADATGRP</sequence>
<dbReference type="EMBL" id="PYGA01000010">
    <property type="protein sequence ID" value="PSK96754.1"/>
    <property type="molecule type" value="Genomic_DNA"/>
</dbReference>
<gene>
    <name evidence="3" type="ORF">CLV63_11051</name>
</gene>